<dbReference type="RefSeq" id="WP_244745796.1">
    <property type="nucleotide sequence ID" value="NZ_CP095071.1"/>
</dbReference>
<dbReference type="Proteomes" id="UP000831537">
    <property type="component" value="Chromosome"/>
</dbReference>
<accession>A0ABY4GN96</accession>
<protein>
    <submittedName>
        <fullName evidence="1">Recombinase RecT</fullName>
    </submittedName>
</protein>
<proteinExistence type="predicted"/>
<organism evidence="1 2">
    <name type="scientific">Gracilibacillus salinarum</name>
    <dbReference type="NCBI Taxonomy" id="2932255"/>
    <lineage>
        <taxon>Bacteria</taxon>
        <taxon>Bacillati</taxon>
        <taxon>Bacillota</taxon>
        <taxon>Bacilli</taxon>
        <taxon>Bacillales</taxon>
        <taxon>Bacillaceae</taxon>
        <taxon>Gracilibacillus</taxon>
    </lineage>
</organism>
<name>A0ABY4GN96_9BACI</name>
<dbReference type="InterPro" id="IPR018330">
    <property type="entry name" value="RecT_fam"/>
</dbReference>
<gene>
    <name evidence="1" type="ORF">MUN87_01830</name>
</gene>
<dbReference type="Pfam" id="PF03837">
    <property type="entry name" value="RecT"/>
    <property type="match status" value="1"/>
</dbReference>
<evidence type="ECO:0000313" key="1">
    <source>
        <dbReference type="EMBL" id="UOQ85671.1"/>
    </source>
</evidence>
<reference evidence="1 2" key="1">
    <citation type="submission" date="2022-04" db="EMBL/GenBank/DDBJ databases">
        <title>Gracilibacillus sp. isolated from saltern.</title>
        <authorList>
            <person name="Won M."/>
            <person name="Lee C.-M."/>
            <person name="Woen H.-Y."/>
            <person name="Kwon S.-W."/>
        </authorList>
    </citation>
    <scope>NUCLEOTIDE SEQUENCE [LARGE SCALE GENOMIC DNA]</scope>
    <source>
        <strain evidence="1 2">SSPM10-3</strain>
    </source>
</reference>
<keyword evidence="2" id="KW-1185">Reference proteome</keyword>
<evidence type="ECO:0000313" key="2">
    <source>
        <dbReference type="Proteomes" id="UP000831537"/>
    </source>
</evidence>
<sequence length="305" mass="34886">MANNNQLAVHQGLAFGELTPQDVTTIRETIGKDCNESQFKLFMSIAKASGANPVMNEVYPAVRGGQLTVQFGVDFYVRKSKESEGYQGYDVQLVHENDEFKMHQEQSKDGRYYAVIDEHSWGFPRGKVIGGYALAYREGFNPFSVIMEVEEVEHFKRSNIGMQKTMWTNYFNDMFKKHMARRALKAAFDLNFDEDQPIEGGSEIPEYKRERTDITPNQEVIDPGENQQEQPQQQDKVAALRKEMKKRFKELGITTKAGINKYIEDNNIKFSDPATESELAGLIDLLDMHLDMKEAEEASDDELPE</sequence>
<dbReference type="EMBL" id="CP095071">
    <property type="protein sequence ID" value="UOQ85671.1"/>
    <property type="molecule type" value="Genomic_DNA"/>
</dbReference>